<keyword evidence="4" id="KW-0233">DNA recombination</keyword>
<name>A0ABX7AWF6_9BACI</name>
<proteinExistence type="inferred from homology"/>
<keyword evidence="3" id="KW-0238">DNA-binding</keyword>
<reference evidence="6 7" key="1">
    <citation type="submission" date="2020-01" db="EMBL/GenBank/DDBJ databases">
        <authorList>
            <person name="Liu G."/>
            <person name="Liu B."/>
        </authorList>
    </citation>
    <scope>NUCLEOTIDE SEQUENCE [LARGE SCALE GENOMIC DNA]</scope>
    <source>
        <strain evidence="6 7">FJAT-51161</strain>
    </source>
</reference>
<evidence type="ECO:0000256" key="3">
    <source>
        <dbReference type="ARBA" id="ARBA00023125"/>
    </source>
</evidence>
<keyword evidence="7" id="KW-1185">Reference proteome</keyword>
<dbReference type="InterPro" id="IPR047952">
    <property type="entry name" value="Transpos_IS4"/>
</dbReference>
<comment type="similarity">
    <text evidence="1">Belongs to the transposase 11 family.</text>
</comment>
<gene>
    <name evidence="6" type="ORF">FJQ98_08790</name>
</gene>
<dbReference type="PANTHER" id="PTHR33258">
    <property type="entry name" value="TRANSPOSASE INSL FOR INSERTION SEQUENCE ELEMENT IS186A-RELATED"/>
    <property type="match status" value="1"/>
</dbReference>
<dbReference type="RefSeq" id="WP_053596084.1">
    <property type="nucleotide sequence ID" value="NZ_CP067341.1"/>
</dbReference>
<accession>A0ABX7AWF6</accession>
<feature type="domain" description="Transposase IS4-like" evidence="5">
    <location>
        <begin position="117"/>
        <end position="378"/>
    </location>
</feature>
<dbReference type="SUPFAM" id="SSF53098">
    <property type="entry name" value="Ribonuclease H-like"/>
    <property type="match status" value="1"/>
</dbReference>
<sequence>MMMPKHVQLLQKLFEFIRPERVDEIARETGFIKRKRLVTASDFLSLLFHVHGNLVDCTIQELCTKLLTEQDILISRAAVDKKFTPEATAFLQRLIQEFLLEQQQLQLPSLSLTDSWPFSSIRVLDSTVVSVPERFKKRTQKTQQASAKIQFEYDILSGQSTFLHVAFQNINDAKMGASRIPFITENELCMQDLGYFSFENFKKIESKEAFFISKVRTDGYVAFKNPFPSYHPNGKVIQSSLYHRIDLVALCEKLVPGEYLELEEVYFGRDAHFPARCIIFSHNEHREEQQIQKINRRAVKSGKVPKQVVRDLAGITIYISNLPEWISARQIVELYRLRWQVELTFKVWKSNLEIDHFKVMKKERWLCHLYGTILVYLISQLIAYQLRNFIWEEKQVEISEVVATSSIATVVLPKLYEMSIKKGQSFKDIVQAATQLLLKTARKPKSIKGTAFKRLQLI</sequence>
<evidence type="ECO:0000259" key="5">
    <source>
        <dbReference type="Pfam" id="PF01609"/>
    </source>
</evidence>
<dbReference type="Gene3D" id="3.90.350.10">
    <property type="entry name" value="Transposase Inhibitor Protein From Tn5, Chain A, domain 1"/>
    <property type="match status" value="1"/>
</dbReference>
<dbReference type="Proteomes" id="UP000596049">
    <property type="component" value="Chromosome"/>
</dbReference>
<dbReference type="NCBIfam" id="NF033592">
    <property type="entry name" value="transpos_IS4_1"/>
    <property type="match status" value="1"/>
</dbReference>
<evidence type="ECO:0000313" key="7">
    <source>
        <dbReference type="Proteomes" id="UP000596049"/>
    </source>
</evidence>
<dbReference type="Pfam" id="PF01609">
    <property type="entry name" value="DDE_Tnp_1"/>
    <property type="match status" value="1"/>
</dbReference>
<organism evidence="6 7">
    <name type="scientific">Lysinibacillus agricola</name>
    <dbReference type="NCBI Taxonomy" id="2590012"/>
    <lineage>
        <taxon>Bacteria</taxon>
        <taxon>Bacillati</taxon>
        <taxon>Bacillota</taxon>
        <taxon>Bacilli</taxon>
        <taxon>Bacillales</taxon>
        <taxon>Bacillaceae</taxon>
        <taxon>Lysinibacillus</taxon>
    </lineage>
</organism>
<protein>
    <submittedName>
        <fullName evidence="6">IS4 family transposase</fullName>
    </submittedName>
</protein>
<evidence type="ECO:0000256" key="4">
    <source>
        <dbReference type="ARBA" id="ARBA00023172"/>
    </source>
</evidence>
<dbReference type="EMBL" id="CP067341">
    <property type="protein sequence ID" value="QQP14096.1"/>
    <property type="molecule type" value="Genomic_DNA"/>
</dbReference>
<dbReference type="InterPro" id="IPR002559">
    <property type="entry name" value="Transposase_11"/>
</dbReference>
<evidence type="ECO:0000256" key="1">
    <source>
        <dbReference type="ARBA" id="ARBA00010075"/>
    </source>
</evidence>
<dbReference type="PANTHER" id="PTHR33258:SF1">
    <property type="entry name" value="TRANSPOSASE INSL FOR INSERTION SEQUENCE ELEMENT IS186A-RELATED"/>
    <property type="match status" value="1"/>
</dbReference>
<evidence type="ECO:0000313" key="6">
    <source>
        <dbReference type="EMBL" id="QQP14096.1"/>
    </source>
</evidence>
<evidence type="ECO:0000256" key="2">
    <source>
        <dbReference type="ARBA" id="ARBA00022578"/>
    </source>
</evidence>
<keyword evidence="2" id="KW-0815">Transposition</keyword>
<dbReference type="InterPro" id="IPR012337">
    <property type="entry name" value="RNaseH-like_sf"/>
</dbReference>